<dbReference type="AlphaFoldDB" id="A0A432GU66"/>
<sequence>MFAKNQIQLAIAPIAWTNDDLPELGGHISFEQC</sequence>
<feature type="non-terminal residue" evidence="1">
    <location>
        <position position="33"/>
    </location>
</feature>
<evidence type="ECO:0000313" key="1">
    <source>
        <dbReference type="EMBL" id="RTZ87064.1"/>
    </source>
</evidence>
<dbReference type="EMBL" id="QNZJ01000120">
    <property type="protein sequence ID" value="RTZ87064.1"/>
    <property type="molecule type" value="Genomic_DNA"/>
</dbReference>
<protein>
    <submittedName>
        <fullName evidence="1">Myo-inosose-2 dehydratase</fullName>
    </submittedName>
</protein>
<accession>A0A432GU66</accession>
<proteinExistence type="predicted"/>
<organism evidence="1 2">
    <name type="scientific">SAR324 cluster bacterium</name>
    <dbReference type="NCBI Taxonomy" id="2024889"/>
    <lineage>
        <taxon>Bacteria</taxon>
        <taxon>Deltaproteobacteria</taxon>
        <taxon>SAR324 cluster</taxon>
    </lineage>
</organism>
<gene>
    <name evidence="1" type="ORF">DSY95_02750</name>
</gene>
<comment type="caution">
    <text evidence="1">The sequence shown here is derived from an EMBL/GenBank/DDBJ whole genome shotgun (WGS) entry which is preliminary data.</text>
</comment>
<evidence type="ECO:0000313" key="2">
    <source>
        <dbReference type="Proteomes" id="UP000287719"/>
    </source>
</evidence>
<dbReference type="Proteomes" id="UP000287719">
    <property type="component" value="Unassembled WGS sequence"/>
</dbReference>
<reference evidence="1 2" key="1">
    <citation type="submission" date="2018-06" db="EMBL/GenBank/DDBJ databases">
        <title>Combined omics and stable isotope probing to characterize newly discovered Mariana Back-Arc vent microbial communities.</title>
        <authorList>
            <person name="Trembath-Reichert E."/>
            <person name="Huber J.A."/>
        </authorList>
    </citation>
    <scope>NUCLEOTIDE SEQUENCE [LARGE SCALE GENOMIC DNA]</scope>
    <source>
        <strain evidence="1">MAG 54</strain>
    </source>
</reference>
<name>A0A432GU66_9DELT</name>